<comment type="caution">
    <text evidence="3">The sequence shown here is derived from an EMBL/GenBank/DDBJ whole genome shotgun (WGS) entry which is preliminary data.</text>
</comment>
<dbReference type="PANTHER" id="PTHR43317">
    <property type="entry name" value="THERMOSPERMINE SYNTHASE ACAULIS5"/>
    <property type="match status" value="1"/>
</dbReference>
<keyword evidence="2" id="KW-0472">Membrane</keyword>
<evidence type="ECO:0000256" key="2">
    <source>
        <dbReference type="SAM" id="Phobius"/>
    </source>
</evidence>
<dbReference type="PANTHER" id="PTHR43317:SF1">
    <property type="entry name" value="THERMOSPERMINE SYNTHASE ACAULIS5"/>
    <property type="match status" value="1"/>
</dbReference>
<reference evidence="3 4" key="1">
    <citation type="submission" date="2018-12" db="EMBL/GenBank/DDBJ databases">
        <title>Sphingomonas sp. HMF7854 Genome sequencing and assembly.</title>
        <authorList>
            <person name="Cha I."/>
            <person name="Kang H."/>
            <person name="Kim H."/>
            <person name="Kang J."/>
            <person name="Joh K."/>
        </authorList>
    </citation>
    <scope>NUCLEOTIDE SEQUENCE [LARGE SCALE GENOMIC DNA]</scope>
    <source>
        <strain evidence="3 4">HMF7854</strain>
    </source>
</reference>
<organism evidence="3 4">
    <name type="scientific">Sphingomonas ginkgonis</name>
    <dbReference type="NCBI Taxonomy" id="2315330"/>
    <lineage>
        <taxon>Bacteria</taxon>
        <taxon>Pseudomonadati</taxon>
        <taxon>Pseudomonadota</taxon>
        <taxon>Alphaproteobacteria</taxon>
        <taxon>Sphingomonadales</taxon>
        <taxon>Sphingomonadaceae</taxon>
        <taxon>Sphingomonas</taxon>
    </lineage>
</organism>
<dbReference type="OrthoDB" id="9761985at2"/>
<keyword evidence="2" id="KW-0812">Transmembrane</keyword>
<evidence type="ECO:0000313" key="4">
    <source>
        <dbReference type="Proteomes" id="UP000274661"/>
    </source>
</evidence>
<feature type="transmembrane region" description="Helical" evidence="2">
    <location>
        <begin position="268"/>
        <end position="288"/>
    </location>
</feature>
<feature type="transmembrane region" description="Helical" evidence="2">
    <location>
        <begin position="103"/>
        <end position="121"/>
    </location>
</feature>
<dbReference type="InterPro" id="IPR029063">
    <property type="entry name" value="SAM-dependent_MTases_sf"/>
</dbReference>
<name>A0A3R9YKW3_9SPHN</name>
<dbReference type="AlphaFoldDB" id="A0A3R9YKW3"/>
<dbReference type="EMBL" id="RWJF01000001">
    <property type="protein sequence ID" value="RST32142.1"/>
    <property type="molecule type" value="Genomic_DNA"/>
</dbReference>
<keyword evidence="4" id="KW-1185">Reference proteome</keyword>
<feature type="transmembrane region" description="Helical" evidence="2">
    <location>
        <begin position="389"/>
        <end position="409"/>
    </location>
</feature>
<feature type="transmembrane region" description="Helical" evidence="2">
    <location>
        <begin position="73"/>
        <end position="91"/>
    </location>
</feature>
<keyword evidence="2" id="KW-1133">Transmembrane helix</keyword>
<evidence type="ECO:0008006" key="5">
    <source>
        <dbReference type="Google" id="ProtNLM"/>
    </source>
</evidence>
<proteinExistence type="predicted"/>
<protein>
    <recommendedName>
        <fullName evidence="5">Spermidine synthase</fullName>
    </recommendedName>
</protein>
<evidence type="ECO:0000313" key="3">
    <source>
        <dbReference type="EMBL" id="RST32142.1"/>
    </source>
</evidence>
<feature type="transmembrane region" description="Helical" evidence="2">
    <location>
        <begin position="239"/>
        <end position="261"/>
    </location>
</feature>
<dbReference type="NCBIfam" id="NF037959">
    <property type="entry name" value="MFS_SpdSyn"/>
    <property type="match status" value="1"/>
</dbReference>
<dbReference type="Gene3D" id="3.40.50.150">
    <property type="entry name" value="Vaccinia Virus protein VP39"/>
    <property type="match status" value="1"/>
</dbReference>
<dbReference type="Proteomes" id="UP000274661">
    <property type="component" value="Unassembled WGS sequence"/>
</dbReference>
<feature type="transmembrane region" description="Helical" evidence="2">
    <location>
        <begin position="360"/>
        <end position="377"/>
    </location>
</feature>
<feature type="transmembrane region" description="Helical" evidence="2">
    <location>
        <begin position="214"/>
        <end position="233"/>
    </location>
</feature>
<dbReference type="SUPFAM" id="SSF53335">
    <property type="entry name" value="S-adenosyl-L-methionine-dependent methyltransferases"/>
    <property type="match status" value="1"/>
</dbReference>
<feature type="transmembrane region" description="Helical" evidence="2">
    <location>
        <begin position="141"/>
        <end position="161"/>
    </location>
</feature>
<feature type="transmembrane region" description="Helical" evidence="2">
    <location>
        <begin position="294"/>
        <end position="319"/>
    </location>
</feature>
<accession>A0A3R9YKW3</accession>
<feature type="transmembrane region" description="Helical" evidence="2">
    <location>
        <begin position="331"/>
        <end position="354"/>
    </location>
</feature>
<dbReference type="GO" id="GO:0006596">
    <property type="term" value="P:polyamine biosynthetic process"/>
    <property type="evidence" value="ECO:0007669"/>
    <property type="project" value="UniProtKB-KW"/>
</dbReference>
<feature type="transmembrane region" description="Helical" evidence="2">
    <location>
        <begin position="421"/>
        <end position="440"/>
    </location>
</feature>
<feature type="transmembrane region" description="Helical" evidence="2">
    <location>
        <begin position="41"/>
        <end position="61"/>
    </location>
</feature>
<evidence type="ECO:0000256" key="1">
    <source>
        <dbReference type="ARBA" id="ARBA00023115"/>
    </source>
</evidence>
<feature type="transmembrane region" description="Helical" evidence="2">
    <location>
        <begin position="173"/>
        <end position="193"/>
    </location>
</feature>
<sequence length="728" mass="78368">MRARSTRWRFVATIFLGSFLLFLVQPLVARLALPRLGGAPAVWNSAMLVYQALLLAGYAYAHLLSRLAPRTQAGVHLALFGLAALTLPIGLSGMEMAPDANPLVWVPWLLLVSIGPIFFVVSAQAPLIQRWFAMAGGGDPYPLYAASNLGSFAGLLAYPLLAEPLTALAEQRVGWSIGFGLLALAVAGCATALPKSVAEEAAIETGPRPTTRQVARWMLLAAIPSGLILSTTLHLTTDIVAMPLIWVVPLGLYLLSFVAAFAPDRRAAALIGRITPFALLIAGIAAFLPSTMPAITGAFALATLLALFTVSVSLHGQLFDERPAAEHLTRFYLAMSAGGVLGGLFCALLAPLLFDWTYEHPILLFAAACLLAPVSPFEATRRWWSREPLATRVGLIGGSALFLLSIWGKGESSTADGLEELASGGIIIATAVVAIGNRLLYPAALGALMLCYGGWDMLTWSIQPGRMSRSFFGVYAVRPSGKDARMLVHGTTLHGIQNLGSPARERMPTSYYAPLSGVGIAMRTLPASARVDVVGLGSGTLSCYSRPGQQWQFFEIDPVIAEIANDPRRFTFLSHCLPNPRINIGDARLTLARQPSASADLLVVDAFSSDSVPMHLLTREAFQVYQRVLAPGGLLMVHISNRYLDLQPVLAAAAREGGWSTAYRRYRLTPAEAALNYAGSDWVAFSRSPERVYQLQRGSGVEWRTLAERPGFEAWTDDHASVLPIVRW</sequence>
<gene>
    <name evidence="3" type="ORF">HMF7854_05675</name>
</gene>
<keyword evidence="1" id="KW-0620">Polyamine biosynthesis</keyword>